<dbReference type="RefSeq" id="WP_128419488.1">
    <property type="nucleotide sequence ID" value="NZ_CP049017.1"/>
</dbReference>
<evidence type="ECO:0000313" key="1">
    <source>
        <dbReference type="EMBL" id="PPT92095.1"/>
    </source>
</evidence>
<dbReference type="OrthoDB" id="6003795at2"/>
<organism evidence="1 2">
    <name type="scientific">Xanthomonas theicola</name>
    <dbReference type="NCBI Taxonomy" id="56464"/>
    <lineage>
        <taxon>Bacteria</taxon>
        <taxon>Pseudomonadati</taxon>
        <taxon>Pseudomonadota</taxon>
        <taxon>Gammaproteobacteria</taxon>
        <taxon>Lysobacterales</taxon>
        <taxon>Lysobacteraceae</taxon>
        <taxon>Xanthomonas</taxon>
    </lineage>
</organism>
<keyword evidence="2" id="KW-1185">Reference proteome</keyword>
<proteinExistence type="predicted"/>
<gene>
    <name evidence="1" type="ORF">XthCFBP4691_05355</name>
</gene>
<accession>A0A2S6ZIM8</accession>
<dbReference type="EMBL" id="MIGX01000015">
    <property type="protein sequence ID" value="PPT92095.1"/>
    <property type="molecule type" value="Genomic_DNA"/>
</dbReference>
<protein>
    <submittedName>
        <fullName evidence="1">Uncharacterized protein</fullName>
    </submittedName>
</protein>
<sequence>MPKPKPASNEQRIKAVLRGMRRAERNKAGRLSRTTDTLSLIGGVAYGSAADAQCVIDYLARDADTLAQLRDEQLVDIGEMICIAWNGCGGDQQALAQWLIGEHAQLGGSSPRQLLQTGASAQLLEATRAFFTG</sequence>
<comment type="caution">
    <text evidence="1">The sequence shown here is derived from an EMBL/GenBank/DDBJ whole genome shotgun (WGS) entry which is preliminary data.</text>
</comment>
<name>A0A2S6ZIM8_9XANT</name>
<evidence type="ECO:0000313" key="2">
    <source>
        <dbReference type="Proteomes" id="UP000239898"/>
    </source>
</evidence>
<dbReference type="AlphaFoldDB" id="A0A2S6ZIM8"/>
<reference evidence="1 2" key="1">
    <citation type="submission" date="2016-08" db="EMBL/GenBank/DDBJ databases">
        <title>Evolution of the type three secretion system and type three effector repertoires in Xanthomonas.</title>
        <authorList>
            <person name="Merda D."/>
            <person name="Briand M."/>
            <person name="Bosis E."/>
            <person name="Rousseau C."/>
            <person name="Portier P."/>
            <person name="Jacques M.-A."/>
            <person name="Fischer-Le Saux M."/>
        </authorList>
    </citation>
    <scope>NUCLEOTIDE SEQUENCE [LARGE SCALE GENOMIC DNA]</scope>
    <source>
        <strain evidence="1 2">CFBP 4691</strain>
    </source>
</reference>
<dbReference type="Proteomes" id="UP000239898">
    <property type="component" value="Unassembled WGS sequence"/>
</dbReference>